<proteinExistence type="predicted"/>
<feature type="chain" id="PRO_5016838986" evidence="1">
    <location>
        <begin position="24"/>
        <end position="455"/>
    </location>
</feature>
<keyword evidence="3" id="KW-1185">Reference proteome</keyword>
<evidence type="ECO:0000313" key="2">
    <source>
        <dbReference type="EMBL" id="SUJ04360.1"/>
    </source>
</evidence>
<dbReference type="Gene3D" id="2.50.20.10">
    <property type="entry name" value="Lipoprotein localisation LolA/LolB/LppX"/>
    <property type="match status" value="1"/>
</dbReference>
<dbReference type="InterPro" id="IPR010752">
    <property type="entry name" value="DUF1329"/>
</dbReference>
<keyword evidence="1" id="KW-0732">Signal</keyword>
<reference evidence="2 3" key="1">
    <citation type="submission" date="2018-06" db="EMBL/GenBank/DDBJ databases">
        <authorList>
            <consortium name="Pathogen Informatics"/>
            <person name="Doyle S."/>
        </authorList>
    </citation>
    <scope>NUCLEOTIDE SEQUENCE [LARGE SCALE GENOMIC DNA]</scope>
    <source>
        <strain evidence="2 3">NCTC10738</strain>
    </source>
</reference>
<dbReference type="CDD" id="cd16329">
    <property type="entry name" value="LolA_like"/>
    <property type="match status" value="1"/>
</dbReference>
<dbReference type="EMBL" id="UGYO01000002">
    <property type="protein sequence ID" value="SUJ04360.1"/>
    <property type="molecule type" value="Genomic_DNA"/>
</dbReference>
<protein>
    <submittedName>
        <fullName evidence="2">Protein of uncharacterized function (DUF1329)</fullName>
    </submittedName>
</protein>
<evidence type="ECO:0000313" key="3">
    <source>
        <dbReference type="Proteomes" id="UP000254069"/>
    </source>
</evidence>
<gene>
    <name evidence="2" type="ORF">NCTC10738_03656</name>
</gene>
<organism evidence="2 3">
    <name type="scientific">Shewanella algae</name>
    <dbReference type="NCBI Taxonomy" id="38313"/>
    <lineage>
        <taxon>Bacteria</taxon>
        <taxon>Pseudomonadati</taxon>
        <taxon>Pseudomonadota</taxon>
        <taxon>Gammaproteobacteria</taxon>
        <taxon>Alteromonadales</taxon>
        <taxon>Shewanellaceae</taxon>
        <taxon>Shewanella</taxon>
    </lineage>
</organism>
<dbReference type="Pfam" id="PF07044">
    <property type="entry name" value="DUF1329"/>
    <property type="match status" value="1"/>
</dbReference>
<name>A0A380BNN5_9GAMM</name>
<accession>A0A380BNN5</accession>
<sequence>MRTIAILSAAVILALGATTAVEAKISEADAAKLGTSLTPLGAEKGPNADGSIPAWNGGITTPPAGYQKGMHHPDPFPDDKPLATVTAANKDQYKEFLTPGQLKMFETYPDSFKMNIYQTRRTASVPQFVYDATKANATRATLVAEGNGVDGASIGIPFPEPANGLEAIWNHILRFRGIDIETERSQAAPTASGDYTLVEMAEEIRFEYSRPDASLEELKKNNILFEFKQVVTQPARLAGTALLVKETMDQEKEPRQAWTYNTGQRRVRKAPNVAFDTPGTVSDGLRTTDDFDMFNGSPSRYNWELLGKKEIFIPYNDYRLHSDKVKYSELLKPGHLNPDYVRYEKHRVWVVKASLKEGMRHIYKTRVFYLDEDSWQVSIADLYDNRDELYRVAMAHGLNYYEVPTHWSTLEVYHDLQSRRYIAIGLDNEGRMYDFDAKLSEANFTPAALRREGIR</sequence>
<evidence type="ECO:0000256" key="1">
    <source>
        <dbReference type="SAM" id="SignalP"/>
    </source>
</evidence>
<dbReference type="RefSeq" id="WP_115390281.1">
    <property type="nucleotide sequence ID" value="NZ_JADZHC010000053.1"/>
</dbReference>
<dbReference type="AlphaFoldDB" id="A0A380BNN5"/>
<feature type="signal peptide" evidence="1">
    <location>
        <begin position="1"/>
        <end position="23"/>
    </location>
</feature>
<dbReference type="Proteomes" id="UP000254069">
    <property type="component" value="Unassembled WGS sequence"/>
</dbReference>